<sequence length="540" mass="61384">MNNVERISVIIPKFKQQLLFLEEREKIFRTNVASTELNDSLAISTTSQSLTTATANSSISVFDIEPSADCLPKSSTNNFTDNQSDGGTIAYQHFPDQYDIPPLPNNLMKDVADGMLIKFGPHYSNRQILIDTVSYDLINKYKLFYPSPKQFDQIGSAIVKFLKLPLTKDNISIWKDALQTKLKRKRSEHSDNTLLQDYRSKYSRLGSGRPVKRRINEIAQRDRYKQMMIIPYNDHIANDIDTKVNQLHDVSQLDTEIKLNLWRQTFPYRREYIRNQTTAEIIQKFPGYSDSVLIFEEIKLLLQIDLAGAIRRQTQIILDKIVSSPAFVTDSAPIRLMKVLCREFGETIQHLLSDNEPSTPYPTLVCIDDTIHVYVDFTSIVSTDSPDDAVALLIAMYTIFELSFDKKSRTVRLLYAALHAETRYLTNSVRVLIKDKNIDIYAEKQHHNQQQQNQTIPISPSNSSTTHENESEPTVQIEIHSSADLPIQDNLLVSNQLIGTTSLSDDRGTNPSASVDTYENSEGVENTSSPQSKFQSQSTS</sequence>
<evidence type="ECO:0000313" key="4">
    <source>
        <dbReference type="Proteomes" id="UP000663828"/>
    </source>
</evidence>
<name>A0A814S100_ADIRI</name>
<feature type="compositionally biased region" description="Low complexity" evidence="1">
    <location>
        <begin position="448"/>
        <end position="466"/>
    </location>
</feature>
<proteinExistence type="predicted"/>
<dbReference type="OrthoDB" id="10031645at2759"/>
<gene>
    <name evidence="3" type="ORF">EDS130_LOCUS43932</name>
    <name evidence="2" type="ORF">XAT740_LOCUS20431</name>
</gene>
<accession>A0A814S100</accession>
<evidence type="ECO:0000256" key="1">
    <source>
        <dbReference type="SAM" id="MobiDB-lite"/>
    </source>
</evidence>
<organism evidence="2 4">
    <name type="scientific">Adineta ricciae</name>
    <name type="common">Rotifer</name>
    <dbReference type="NCBI Taxonomy" id="249248"/>
    <lineage>
        <taxon>Eukaryota</taxon>
        <taxon>Metazoa</taxon>
        <taxon>Spiralia</taxon>
        <taxon>Gnathifera</taxon>
        <taxon>Rotifera</taxon>
        <taxon>Eurotatoria</taxon>
        <taxon>Bdelloidea</taxon>
        <taxon>Adinetida</taxon>
        <taxon>Adinetidae</taxon>
        <taxon>Adineta</taxon>
    </lineage>
</organism>
<dbReference type="Proteomes" id="UP000663828">
    <property type="component" value="Unassembled WGS sequence"/>
</dbReference>
<protein>
    <submittedName>
        <fullName evidence="2">Uncharacterized protein</fullName>
    </submittedName>
</protein>
<dbReference type="AlphaFoldDB" id="A0A814S100"/>
<comment type="caution">
    <text evidence="2">The sequence shown here is derived from an EMBL/GenBank/DDBJ whole genome shotgun (WGS) entry which is preliminary data.</text>
</comment>
<keyword evidence="4" id="KW-1185">Reference proteome</keyword>
<reference evidence="2" key="1">
    <citation type="submission" date="2021-02" db="EMBL/GenBank/DDBJ databases">
        <authorList>
            <person name="Nowell W R."/>
        </authorList>
    </citation>
    <scope>NUCLEOTIDE SEQUENCE</scope>
</reference>
<dbReference type="EMBL" id="CAJNOR010001428">
    <property type="protein sequence ID" value="CAF1141210.1"/>
    <property type="molecule type" value="Genomic_DNA"/>
</dbReference>
<dbReference type="EMBL" id="CAJNOJ010000780">
    <property type="protein sequence ID" value="CAF1521913.1"/>
    <property type="molecule type" value="Genomic_DNA"/>
</dbReference>
<feature type="region of interest" description="Disordered" evidence="1">
    <location>
        <begin position="445"/>
        <end position="475"/>
    </location>
</feature>
<feature type="region of interest" description="Disordered" evidence="1">
    <location>
        <begin position="501"/>
        <end position="540"/>
    </location>
</feature>
<evidence type="ECO:0000313" key="2">
    <source>
        <dbReference type="EMBL" id="CAF1141210.1"/>
    </source>
</evidence>
<dbReference type="Proteomes" id="UP000663852">
    <property type="component" value="Unassembled WGS sequence"/>
</dbReference>
<evidence type="ECO:0000313" key="3">
    <source>
        <dbReference type="EMBL" id="CAF1521913.1"/>
    </source>
</evidence>